<evidence type="ECO:0000313" key="2">
    <source>
        <dbReference type="Proteomes" id="UP000722459"/>
    </source>
</evidence>
<comment type="caution">
    <text evidence="1">The sequence shown here is derived from an EMBL/GenBank/DDBJ whole genome shotgun (WGS) entry which is preliminary data.</text>
</comment>
<sequence>MRIWRMHPKIKDLNKKFTVALKNSQAIRKKQGTKWGARRLEANLERAAHKRIVARKIEELKLEEQGK</sequence>
<evidence type="ECO:0000313" key="1">
    <source>
        <dbReference type="EMBL" id="MBT4870330.1"/>
    </source>
</evidence>
<accession>A0A8T5GET5</accession>
<dbReference type="EMBL" id="JABJNZ010000028">
    <property type="protein sequence ID" value="MBT4870330.1"/>
    <property type="molecule type" value="Genomic_DNA"/>
</dbReference>
<name>A0A8T5GET5_9ARCH</name>
<dbReference type="Proteomes" id="UP000722459">
    <property type="component" value="Unassembled WGS sequence"/>
</dbReference>
<protein>
    <submittedName>
        <fullName evidence="1">Uncharacterized protein</fullName>
    </submittedName>
</protein>
<reference evidence="1" key="1">
    <citation type="journal article" date="2021" name="ISME J.">
        <title>Mercury methylation by metabolically versatile and cosmopolitan marine bacteria.</title>
        <authorList>
            <person name="Lin H."/>
            <person name="Ascher D.B."/>
            <person name="Myung Y."/>
            <person name="Lamborg C.H."/>
            <person name="Hallam S.J."/>
            <person name="Gionfriddo C.M."/>
            <person name="Holt K.E."/>
            <person name="Moreau J.W."/>
        </authorList>
    </citation>
    <scope>NUCLEOTIDE SEQUENCE</scope>
    <source>
        <strain evidence="1">SI075_bin30</strain>
    </source>
</reference>
<organism evidence="1 2">
    <name type="scientific">Candidatus Iainarchaeum sp</name>
    <dbReference type="NCBI Taxonomy" id="3101447"/>
    <lineage>
        <taxon>Archaea</taxon>
        <taxon>Candidatus Iainarchaeota</taxon>
        <taxon>Candidatus Iainarchaeia</taxon>
        <taxon>Candidatus Iainarchaeales</taxon>
        <taxon>Candidatus Iainarchaeaceae</taxon>
        <taxon>Candidatus Iainarchaeum</taxon>
    </lineage>
</organism>
<proteinExistence type="predicted"/>
<gene>
    <name evidence="1" type="ORF">HON47_02055</name>
</gene>
<dbReference type="AlphaFoldDB" id="A0A8T5GET5"/>